<dbReference type="RefSeq" id="WP_070969609.1">
    <property type="nucleotide sequence ID" value="NZ_CP017603.1"/>
</dbReference>
<comment type="similarity">
    <text evidence="1 2">Belongs to the UPF0473 family.</text>
</comment>
<dbReference type="EMBL" id="CP020559">
    <property type="protein sequence ID" value="ARE87493.1"/>
    <property type="molecule type" value="Genomic_DNA"/>
</dbReference>
<evidence type="ECO:0000313" key="6">
    <source>
        <dbReference type="Proteomes" id="UP000192478"/>
    </source>
</evidence>
<dbReference type="PANTHER" id="PTHR40066:SF1">
    <property type="entry name" value="UPF0473 PROTEIN CBO2561_CLC_2432"/>
    <property type="match status" value="1"/>
</dbReference>
<gene>
    <name evidence="3" type="ORF">BJL90_14750</name>
    <name evidence="4" type="ORF">CLFO_18930</name>
</gene>
<name>A0AAC9WG40_9CLOT</name>
<evidence type="ECO:0000313" key="3">
    <source>
        <dbReference type="EMBL" id="AOY77004.1"/>
    </source>
</evidence>
<sequence>MSENENIVTLVDEEGQEQDFEIIMTLDVEGKEYAILLPIDAGEEEDAYIFKIIHEADDEYTLVAIEDDEEYENVVAAYEAILDEEGIE</sequence>
<dbReference type="AlphaFoldDB" id="A0AAC9WG40"/>
<dbReference type="Pfam" id="PF06949">
    <property type="entry name" value="DUF1292"/>
    <property type="match status" value="1"/>
</dbReference>
<reference evidence="4 6" key="2">
    <citation type="submission" date="2017-03" db="EMBL/GenBank/DDBJ databases">
        <title>Complete sequence of Clostridium formicaceticum DSM 92.</title>
        <authorList>
            <person name="Poehlein A."/>
            <person name="Karl M."/>
            <person name="Bengelsdorf F.R."/>
            <person name="Duerre P."/>
            <person name="Daniel R."/>
        </authorList>
    </citation>
    <scope>NUCLEOTIDE SEQUENCE [LARGE SCALE GENOMIC DNA]</scope>
    <source>
        <strain evidence="4 6">DSM 92</strain>
    </source>
</reference>
<organism evidence="4 6">
    <name type="scientific">Clostridium formicaceticum</name>
    <dbReference type="NCBI Taxonomy" id="1497"/>
    <lineage>
        <taxon>Bacteria</taxon>
        <taxon>Bacillati</taxon>
        <taxon>Bacillota</taxon>
        <taxon>Clostridia</taxon>
        <taxon>Eubacteriales</taxon>
        <taxon>Clostridiaceae</taxon>
        <taxon>Clostridium</taxon>
    </lineage>
</organism>
<dbReference type="InterPro" id="IPR009711">
    <property type="entry name" value="UPF0473"/>
</dbReference>
<dbReference type="Proteomes" id="UP000192478">
    <property type="component" value="Chromosome"/>
</dbReference>
<evidence type="ECO:0000256" key="2">
    <source>
        <dbReference type="HAMAP-Rule" id="MF_01448"/>
    </source>
</evidence>
<protein>
    <recommendedName>
        <fullName evidence="2">UPF0473 protein BJL90_14750</fullName>
    </recommendedName>
</protein>
<dbReference type="EMBL" id="CP017603">
    <property type="protein sequence ID" value="AOY77004.1"/>
    <property type="molecule type" value="Genomic_DNA"/>
</dbReference>
<proteinExistence type="inferred from homology"/>
<evidence type="ECO:0000256" key="1">
    <source>
        <dbReference type="ARBA" id="ARBA00008439"/>
    </source>
</evidence>
<dbReference type="HAMAP" id="MF_01448">
    <property type="entry name" value="UPF0473"/>
    <property type="match status" value="1"/>
</dbReference>
<accession>A0AAC9WG40</accession>
<evidence type="ECO:0000313" key="5">
    <source>
        <dbReference type="Proteomes" id="UP000177894"/>
    </source>
</evidence>
<dbReference type="Proteomes" id="UP000177894">
    <property type="component" value="Chromosome"/>
</dbReference>
<keyword evidence="5" id="KW-1185">Reference proteome</keyword>
<reference evidence="3 5" key="1">
    <citation type="submission" date="2016-10" db="EMBL/GenBank/DDBJ databases">
        <title>Complete Genome Sequence of Acetogen Clostridium formicoaceticum ATCC 27076.</title>
        <authorList>
            <person name="Bao T."/>
            <person name="Cheng C."/>
            <person name="Zhao J."/>
            <person name="Yang S.-T."/>
            <person name="Wang J."/>
            <person name="Wang M."/>
        </authorList>
    </citation>
    <scope>NUCLEOTIDE SEQUENCE [LARGE SCALE GENOMIC DNA]</scope>
    <source>
        <strain evidence="3 5">ATCC 27076</strain>
    </source>
</reference>
<dbReference type="PANTHER" id="PTHR40066">
    <property type="entry name" value="UPF0473 PROTEIN CBO2561/CLC_2432"/>
    <property type="match status" value="1"/>
</dbReference>
<dbReference type="KEGG" id="cfm:BJL90_14750"/>
<evidence type="ECO:0000313" key="4">
    <source>
        <dbReference type="EMBL" id="ARE87493.1"/>
    </source>
</evidence>